<name>A0A917A0Z2_9FLAO</name>
<dbReference type="RefSeq" id="WP_188407038.1">
    <property type="nucleotide sequence ID" value="NZ_BMGL01000014.1"/>
</dbReference>
<dbReference type="Proteomes" id="UP000599688">
    <property type="component" value="Unassembled WGS sequence"/>
</dbReference>
<dbReference type="Pfam" id="PF12686">
    <property type="entry name" value="DUF3800"/>
    <property type="match status" value="1"/>
</dbReference>
<accession>A0A917A0Z2</accession>
<proteinExistence type="predicted"/>
<sequence>MHILYVDESGDPGKHKYSSPHFILSGLIIAQDDWSLCLSNLKTFRKSVYTKYGLNQRTEIHASELIRINNLKKYQAIRKTNRINILKDYASQIPMIFCNSKIINICLKVEEFPEADIFELAWSRLLQRYDTYLKKDAKDKGLVIIDDTDSIKLQNLQRKMRVYNPIPSHYDNGSYNAPINNILEDPFSRNSNQSYFIQTVDVIAHLLYRKEFPKGSLKKYGLEYQFNKFEPILLKRASKEDSLGIVRK</sequence>
<keyword evidence="2" id="KW-1185">Reference proteome</keyword>
<evidence type="ECO:0008006" key="3">
    <source>
        <dbReference type="Google" id="ProtNLM"/>
    </source>
</evidence>
<reference evidence="1 2" key="1">
    <citation type="journal article" date="2014" name="Int. J. Syst. Evol. Microbiol.">
        <title>Complete genome sequence of Corynebacterium casei LMG S-19264T (=DSM 44701T), isolated from a smear-ripened cheese.</title>
        <authorList>
            <consortium name="US DOE Joint Genome Institute (JGI-PGF)"/>
            <person name="Walter F."/>
            <person name="Albersmeier A."/>
            <person name="Kalinowski J."/>
            <person name="Ruckert C."/>
        </authorList>
    </citation>
    <scope>NUCLEOTIDE SEQUENCE [LARGE SCALE GENOMIC DNA]</scope>
    <source>
        <strain evidence="1 2">CGMCC 1.12925</strain>
    </source>
</reference>
<comment type="caution">
    <text evidence="1">The sequence shown here is derived from an EMBL/GenBank/DDBJ whole genome shotgun (WGS) entry which is preliminary data.</text>
</comment>
<dbReference type="InterPro" id="IPR024524">
    <property type="entry name" value="DUF3800"/>
</dbReference>
<evidence type="ECO:0000313" key="2">
    <source>
        <dbReference type="Proteomes" id="UP000599688"/>
    </source>
</evidence>
<evidence type="ECO:0000313" key="1">
    <source>
        <dbReference type="EMBL" id="GGE21597.1"/>
    </source>
</evidence>
<protein>
    <recommendedName>
        <fullName evidence="3">DUF3800 domain-containing protein</fullName>
    </recommendedName>
</protein>
<organism evidence="1 2">
    <name type="scientific">Psychroflexus salis</name>
    <dbReference type="NCBI Taxonomy" id="1526574"/>
    <lineage>
        <taxon>Bacteria</taxon>
        <taxon>Pseudomonadati</taxon>
        <taxon>Bacteroidota</taxon>
        <taxon>Flavobacteriia</taxon>
        <taxon>Flavobacteriales</taxon>
        <taxon>Flavobacteriaceae</taxon>
        <taxon>Psychroflexus</taxon>
    </lineage>
</organism>
<dbReference type="AlphaFoldDB" id="A0A917A0Z2"/>
<gene>
    <name evidence="1" type="ORF">GCM10010831_23310</name>
</gene>
<dbReference type="EMBL" id="BMGL01000014">
    <property type="protein sequence ID" value="GGE21597.1"/>
    <property type="molecule type" value="Genomic_DNA"/>
</dbReference>